<sequence length="56" mass="6060">HTDSDTATVTVKVVAPPPAEFPWPVVVAGIITVVAAGTCYWKRKEISRGLRKALKK</sequence>
<organism evidence="2">
    <name type="scientific">marine sediment metagenome</name>
    <dbReference type="NCBI Taxonomy" id="412755"/>
    <lineage>
        <taxon>unclassified sequences</taxon>
        <taxon>metagenomes</taxon>
        <taxon>ecological metagenomes</taxon>
    </lineage>
</organism>
<keyword evidence="1" id="KW-1133">Transmembrane helix</keyword>
<dbReference type="AlphaFoldDB" id="X1VN10"/>
<proteinExistence type="predicted"/>
<evidence type="ECO:0000313" key="2">
    <source>
        <dbReference type="EMBL" id="GAJ17561.1"/>
    </source>
</evidence>
<evidence type="ECO:0000256" key="1">
    <source>
        <dbReference type="SAM" id="Phobius"/>
    </source>
</evidence>
<keyword evidence="1" id="KW-0472">Membrane</keyword>
<dbReference type="EMBL" id="BARW01040376">
    <property type="protein sequence ID" value="GAJ17561.1"/>
    <property type="molecule type" value="Genomic_DNA"/>
</dbReference>
<keyword evidence="1" id="KW-0812">Transmembrane</keyword>
<accession>X1VN10</accession>
<feature type="non-terminal residue" evidence="2">
    <location>
        <position position="1"/>
    </location>
</feature>
<gene>
    <name evidence="2" type="ORF">S12H4_61038</name>
</gene>
<feature type="transmembrane region" description="Helical" evidence="1">
    <location>
        <begin position="21"/>
        <end position="41"/>
    </location>
</feature>
<comment type="caution">
    <text evidence="2">The sequence shown here is derived from an EMBL/GenBank/DDBJ whole genome shotgun (WGS) entry which is preliminary data.</text>
</comment>
<protein>
    <submittedName>
        <fullName evidence="2">Uncharacterized protein</fullName>
    </submittedName>
</protein>
<name>X1VN10_9ZZZZ</name>
<reference evidence="2" key="1">
    <citation type="journal article" date="2014" name="Front. Microbiol.">
        <title>High frequency of phylogenetically diverse reductive dehalogenase-homologous genes in deep subseafloor sedimentary metagenomes.</title>
        <authorList>
            <person name="Kawai M."/>
            <person name="Futagami T."/>
            <person name="Toyoda A."/>
            <person name="Takaki Y."/>
            <person name="Nishi S."/>
            <person name="Hori S."/>
            <person name="Arai W."/>
            <person name="Tsubouchi T."/>
            <person name="Morono Y."/>
            <person name="Uchiyama I."/>
            <person name="Ito T."/>
            <person name="Fujiyama A."/>
            <person name="Inagaki F."/>
            <person name="Takami H."/>
        </authorList>
    </citation>
    <scope>NUCLEOTIDE SEQUENCE</scope>
    <source>
        <strain evidence="2">Expedition CK06-06</strain>
    </source>
</reference>